<evidence type="ECO:0000313" key="8">
    <source>
        <dbReference type="Proteomes" id="UP000721415"/>
    </source>
</evidence>
<gene>
    <name evidence="7" type="ORF">HZY91_09500</name>
</gene>
<keyword evidence="2 6" id="KW-0812">Transmembrane</keyword>
<proteinExistence type="predicted"/>
<reference evidence="7 8" key="1">
    <citation type="submission" date="2020-07" db="EMBL/GenBank/DDBJ databases">
        <title>Facklamia lactis sp. nov., isolated from raw milk.</title>
        <authorList>
            <person name="Doll E.V."/>
            <person name="Huptas C."/>
            <person name="Staib L."/>
            <person name="Wenning M."/>
            <person name="Scherer S."/>
        </authorList>
    </citation>
    <scope>NUCLEOTIDE SEQUENCE [LARGE SCALE GENOMIC DNA]</scope>
    <source>
        <strain evidence="7 8">DSM 111018</strain>
    </source>
</reference>
<keyword evidence="8" id="KW-1185">Reference proteome</keyword>
<keyword evidence="3 6" id="KW-1133">Transmembrane helix</keyword>
<organism evidence="7 8">
    <name type="scientific">Facklamia lactis</name>
    <dbReference type="NCBI Taxonomy" id="2749967"/>
    <lineage>
        <taxon>Bacteria</taxon>
        <taxon>Bacillati</taxon>
        <taxon>Bacillota</taxon>
        <taxon>Bacilli</taxon>
        <taxon>Lactobacillales</taxon>
        <taxon>Aerococcaceae</taxon>
        <taxon>Facklamia</taxon>
    </lineage>
</organism>
<evidence type="ECO:0000256" key="4">
    <source>
        <dbReference type="ARBA" id="ARBA00023136"/>
    </source>
</evidence>
<feature type="compositionally biased region" description="Gly residues" evidence="5">
    <location>
        <begin position="19"/>
        <end position="30"/>
    </location>
</feature>
<dbReference type="RefSeq" id="WP_197116025.1">
    <property type="nucleotide sequence ID" value="NZ_JACBXQ010000006.1"/>
</dbReference>
<dbReference type="PANTHER" id="PTHR30168">
    <property type="entry name" value="PUTATIVE MEMBRANE PROTEIN YPFJ"/>
    <property type="match status" value="1"/>
</dbReference>
<dbReference type="InterPro" id="IPR007343">
    <property type="entry name" value="Uncharacterised_pept_Zn_put"/>
</dbReference>
<feature type="compositionally biased region" description="Basic and acidic residues" evidence="5">
    <location>
        <begin position="1"/>
        <end position="17"/>
    </location>
</feature>
<feature type="region of interest" description="Disordered" evidence="5">
    <location>
        <begin position="1"/>
        <end position="30"/>
    </location>
</feature>
<evidence type="ECO:0000256" key="5">
    <source>
        <dbReference type="SAM" id="MobiDB-lite"/>
    </source>
</evidence>
<comment type="caution">
    <text evidence="7">The sequence shown here is derived from an EMBL/GenBank/DDBJ whole genome shotgun (WGS) entry which is preliminary data.</text>
</comment>
<dbReference type="Pfam" id="PF04228">
    <property type="entry name" value="Zn_peptidase"/>
    <property type="match status" value="1"/>
</dbReference>
<comment type="subcellular location">
    <subcellularLocation>
        <location evidence="1">Membrane</location>
        <topology evidence="1">Single-pass membrane protein</topology>
    </subcellularLocation>
</comment>
<accession>A0ABS0LSR2</accession>
<dbReference type="EMBL" id="JACBXQ010000006">
    <property type="protein sequence ID" value="MBG9987102.1"/>
    <property type="molecule type" value="Genomic_DNA"/>
</dbReference>
<evidence type="ECO:0000313" key="7">
    <source>
        <dbReference type="EMBL" id="MBG9987102.1"/>
    </source>
</evidence>
<evidence type="ECO:0000256" key="6">
    <source>
        <dbReference type="SAM" id="Phobius"/>
    </source>
</evidence>
<keyword evidence="4 6" id="KW-0472">Membrane</keyword>
<dbReference type="PANTHER" id="PTHR30168:SF0">
    <property type="entry name" value="INNER MEMBRANE PROTEIN"/>
    <property type="match status" value="1"/>
</dbReference>
<protein>
    <submittedName>
        <fullName evidence="7">Neutral zinc metallopeptidase</fullName>
    </submittedName>
</protein>
<evidence type="ECO:0000256" key="2">
    <source>
        <dbReference type="ARBA" id="ARBA00022692"/>
    </source>
</evidence>
<name>A0ABS0LSR2_9LACT</name>
<dbReference type="Proteomes" id="UP000721415">
    <property type="component" value="Unassembled WGS sequence"/>
</dbReference>
<evidence type="ECO:0000256" key="3">
    <source>
        <dbReference type="ARBA" id="ARBA00022989"/>
    </source>
</evidence>
<feature type="transmembrane region" description="Helical" evidence="6">
    <location>
        <begin position="53"/>
        <end position="72"/>
    </location>
</feature>
<sequence length="316" mass="34309">MKWEDLRRSSNVEDRRGMGSPGRGGGSLPSGSGGGGIINILLMLLMSRGKGKWLIIGLLVLFMVAGGGSALFGGGGTTSTEYGNSGVVFEDTTQKAEQGDQVTDAEGEFLSVVLANTEDYWTQHFAENNLQYTPPKLVLYTEGTNTGGCGIGSSSAGPFYCPADQTVYIDVSFYRDLSQKYGAPGDFAMAYVLAHEVGHHVQQLLGTMDDYQKTIQQNPSIKNELSVRVELQADYYAGGWSKYVEEQGILEEGDIEEALQAAFAVGDDTLQKESYGYVVPDSFTHGTSAQRQEWFSRGYKYAGDFEQADTFSQSIE</sequence>
<evidence type="ECO:0000256" key="1">
    <source>
        <dbReference type="ARBA" id="ARBA00004167"/>
    </source>
</evidence>